<feature type="transmembrane region" description="Helical" evidence="7">
    <location>
        <begin position="56"/>
        <end position="77"/>
    </location>
</feature>
<dbReference type="PANTHER" id="PTHR23513">
    <property type="entry name" value="INTEGRAL MEMBRANE EFFLUX PROTEIN-RELATED"/>
    <property type="match status" value="1"/>
</dbReference>
<dbReference type="EMBL" id="QRGA01000001">
    <property type="protein sequence ID" value="RDV00411.1"/>
    <property type="molecule type" value="Genomic_DNA"/>
</dbReference>
<accession>A0A3D8K5B8</accession>
<evidence type="ECO:0000313" key="8">
    <source>
        <dbReference type="EMBL" id="RDV00411.1"/>
    </source>
</evidence>
<feature type="transmembrane region" description="Helical" evidence="7">
    <location>
        <begin position="266"/>
        <end position="284"/>
    </location>
</feature>
<evidence type="ECO:0000256" key="7">
    <source>
        <dbReference type="SAM" id="Phobius"/>
    </source>
</evidence>
<comment type="subcellular location">
    <subcellularLocation>
        <location evidence="1">Cell membrane</location>
        <topology evidence="1">Multi-pass membrane protein</topology>
    </subcellularLocation>
</comment>
<organism evidence="8 9">
    <name type="scientific">Trinickia dinghuensis</name>
    <dbReference type="NCBI Taxonomy" id="2291023"/>
    <lineage>
        <taxon>Bacteria</taxon>
        <taxon>Pseudomonadati</taxon>
        <taxon>Pseudomonadota</taxon>
        <taxon>Betaproteobacteria</taxon>
        <taxon>Burkholderiales</taxon>
        <taxon>Burkholderiaceae</taxon>
        <taxon>Trinickia</taxon>
    </lineage>
</organism>
<feature type="transmembrane region" description="Helical" evidence="7">
    <location>
        <begin position="181"/>
        <end position="200"/>
    </location>
</feature>
<keyword evidence="9" id="KW-1185">Reference proteome</keyword>
<evidence type="ECO:0000256" key="4">
    <source>
        <dbReference type="ARBA" id="ARBA00022692"/>
    </source>
</evidence>
<feature type="transmembrane region" description="Helical" evidence="7">
    <location>
        <begin position="374"/>
        <end position="399"/>
    </location>
</feature>
<feature type="transmembrane region" description="Helical" evidence="7">
    <location>
        <begin position="89"/>
        <end position="112"/>
    </location>
</feature>
<dbReference type="RefSeq" id="WP_115531680.1">
    <property type="nucleotide sequence ID" value="NZ_QRGA01000001.1"/>
</dbReference>
<keyword evidence="4 7" id="KW-0812">Transmembrane</keyword>
<evidence type="ECO:0000256" key="5">
    <source>
        <dbReference type="ARBA" id="ARBA00022989"/>
    </source>
</evidence>
<keyword evidence="3" id="KW-1003">Cell membrane</keyword>
<evidence type="ECO:0000256" key="1">
    <source>
        <dbReference type="ARBA" id="ARBA00004651"/>
    </source>
</evidence>
<reference evidence="8 9" key="1">
    <citation type="submission" date="2018-08" db="EMBL/GenBank/DDBJ databases">
        <title>Paraburkholderia sp. DHOM06 isolated from forest soil.</title>
        <authorList>
            <person name="Gao Z.-H."/>
            <person name="Qiu L.-H."/>
        </authorList>
    </citation>
    <scope>NUCLEOTIDE SEQUENCE [LARGE SCALE GENOMIC DNA]</scope>
    <source>
        <strain evidence="8 9">DHOM06</strain>
    </source>
</reference>
<dbReference type="InterPro" id="IPR011701">
    <property type="entry name" value="MFS"/>
</dbReference>
<dbReference type="Proteomes" id="UP000256838">
    <property type="component" value="Unassembled WGS sequence"/>
</dbReference>
<comment type="caution">
    <text evidence="8">The sequence shown here is derived from an EMBL/GenBank/DDBJ whole genome shotgun (WGS) entry which is preliminary data.</text>
</comment>
<keyword evidence="2" id="KW-0813">Transport</keyword>
<dbReference type="Pfam" id="PF07690">
    <property type="entry name" value="MFS_1"/>
    <property type="match status" value="1"/>
</dbReference>
<feature type="transmembrane region" description="Helical" evidence="7">
    <location>
        <begin position="28"/>
        <end position="50"/>
    </location>
</feature>
<dbReference type="InterPro" id="IPR036259">
    <property type="entry name" value="MFS_trans_sf"/>
</dbReference>
<dbReference type="Gene3D" id="1.20.1250.20">
    <property type="entry name" value="MFS general substrate transporter like domains"/>
    <property type="match status" value="1"/>
</dbReference>
<evidence type="ECO:0000256" key="6">
    <source>
        <dbReference type="ARBA" id="ARBA00023136"/>
    </source>
</evidence>
<dbReference type="AlphaFoldDB" id="A0A3D8K5B8"/>
<dbReference type="SUPFAM" id="SSF103473">
    <property type="entry name" value="MFS general substrate transporter"/>
    <property type="match status" value="1"/>
</dbReference>
<name>A0A3D8K5B8_9BURK</name>
<sequence length="413" mass="43408">MPPIQTGDDPTDRSPAHLLRHAPFTRFLIARVGSVAAQQMLMLAISWHMYDLTSSAWDLGLVGLFQFLPGLATTFVAGHFADRLHRGRMVAVCVAAQGATAVLLAASTTMHFASRDELLFLSLVLGAIRPFQMSGQQALLPMLVSPRLLARSLALSTSTQQMAVIAGPALGGLLFSIGIDVVYFTCAALFLVSAALYVLVRYDYVAPSRVPVTAETVLAGLRFVWSRPLLLGAISLDLFAVLFGGATALLPIYAKSILHVGPQGLGLMRAAPAVGALCVGLALSHRSIGKGVGKKLLIAVATYGACTVAFGFSRSFPVSLVLLAISGGADTISVVVRQTLIQLETPDHMRGRVAAVNTLFIGASNQLGEFESGVTAAVFGAVGSVVLGGCATILVSLAWSRLFKPLARRDALQ</sequence>
<keyword evidence="5 7" id="KW-1133">Transmembrane helix</keyword>
<evidence type="ECO:0000256" key="3">
    <source>
        <dbReference type="ARBA" id="ARBA00022475"/>
    </source>
</evidence>
<evidence type="ECO:0000313" key="9">
    <source>
        <dbReference type="Proteomes" id="UP000256838"/>
    </source>
</evidence>
<proteinExistence type="predicted"/>
<dbReference type="CDD" id="cd06173">
    <property type="entry name" value="MFS_MefA_like"/>
    <property type="match status" value="1"/>
</dbReference>
<dbReference type="GO" id="GO:0022857">
    <property type="term" value="F:transmembrane transporter activity"/>
    <property type="evidence" value="ECO:0007669"/>
    <property type="project" value="InterPro"/>
</dbReference>
<dbReference type="GO" id="GO:0005886">
    <property type="term" value="C:plasma membrane"/>
    <property type="evidence" value="ECO:0007669"/>
    <property type="project" value="UniProtKB-SubCell"/>
</dbReference>
<keyword evidence="6 7" id="KW-0472">Membrane</keyword>
<protein>
    <submittedName>
        <fullName evidence="8">MFS transporter</fullName>
    </submittedName>
</protein>
<feature type="transmembrane region" description="Helical" evidence="7">
    <location>
        <begin position="229"/>
        <end position="254"/>
    </location>
</feature>
<gene>
    <name evidence="8" type="ORF">DWV00_01015</name>
</gene>
<dbReference type="OrthoDB" id="7283966at2"/>
<dbReference type="PANTHER" id="PTHR23513:SF9">
    <property type="entry name" value="ENTEROBACTIN EXPORTER ENTS"/>
    <property type="match status" value="1"/>
</dbReference>
<feature type="transmembrane region" description="Helical" evidence="7">
    <location>
        <begin position="296"/>
        <end position="313"/>
    </location>
</feature>
<evidence type="ECO:0000256" key="2">
    <source>
        <dbReference type="ARBA" id="ARBA00022448"/>
    </source>
</evidence>